<dbReference type="SMART" id="SM00479">
    <property type="entry name" value="EXOIII"/>
    <property type="match status" value="1"/>
</dbReference>
<dbReference type="Pfam" id="PF00929">
    <property type="entry name" value="RNase_T"/>
    <property type="match status" value="1"/>
</dbReference>
<evidence type="ECO:0000313" key="2">
    <source>
        <dbReference type="EMBL" id="MEK0083696.1"/>
    </source>
</evidence>
<dbReference type="NCBIfam" id="NF006601">
    <property type="entry name" value="PRK09145.1"/>
    <property type="match status" value="1"/>
</dbReference>
<dbReference type="Gene3D" id="3.30.420.10">
    <property type="entry name" value="Ribonuclease H-like superfamily/Ribonuclease H"/>
    <property type="match status" value="1"/>
</dbReference>
<dbReference type="RefSeq" id="WP_418159541.1">
    <property type="nucleotide sequence ID" value="NZ_JBBLZC010000009.1"/>
</dbReference>
<keyword evidence="2" id="KW-0378">Hydrolase</keyword>
<dbReference type="Proteomes" id="UP001375743">
    <property type="component" value="Unassembled WGS sequence"/>
</dbReference>
<dbReference type="GO" id="GO:0016301">
    <property type="term" value="F:kinase activity"/>
    <property type="evidence" value="ECO:0007669"/>
    <property type="project" value="UniProtKB-KW"/>
</dbReference>
<name>A0ABU8XRL8_9PROT</name>
<gene>
    <name evidence="2" type="ORF">U1T56_11070</name>
</gene>
<keyword evidence="2" id="KW-0808">Transferase</keyword>
<accession>A0ABU8XRL8</accession>
<dbReference type="SUPFAM" id="SSF53098">
    <property type="entry name" value="Ribonuclease H-like"/>
    <property type="match status" value="1"/>
</dbReference>
<dbReference type="InterPro" id="IPR013520">
    <property type="entry name" value="Ribonucl_H"/>
</dbReference>
<protein>
    <submittedName>
        <fullName evidence="2">3'-5' exonuclease</fullName>
    </submittedName>
</protein>
<sequence>MLESLKRAWWRRQLADPSFACLFEPYEGDELVSIDCETTGLDVRRDQILSIGAIKVKGDTILTSQRLDFLVKPKEPVSEKTILIHHIRPVDLEDALPVEEAMRRVLDFVGNRPLLGYFLAFDVAMLNKHVVPLIGAPLPNRQIEVSSLYYDWRAKQLPTGANIDLKFETIRERLDLPRRAAHDAFNDALLAAMMYLRLKGDWRPEPEG</sequence>
<organism evidence="2 3">
    <name type="scientific">Benzoatithermus flavus</name>
    <dbReference type="NCBI Taxonomy" id="3108223"/>
    <lineage>
        <taxon>Bacteria</taxon>
        <taxon>Pseudomonadati</taxon>
        <taxon>Pseudomonadota</taxon>
        <taxon>Alphaproteobacteria</taxon>
        <taxon>Geminicoccales</taxon>
        <taxon>Geminicoccaceae</taxon>
        <taxon>Benzoatithermus</taxon>
    </lineage>
</organism>
<keyword evidence="2" id="KW-0269">Exonuclease</keyword>
<comment type="caution">
    <text evidence="2">The sequence shown here is derived from an EMBL/GenBank/DDBJ whole genome shotgun (WGS) entry which is preliminary data.</text>
</comment>
<dbReference type="CDD" id="cd06127">
    <property type="entry name" value="DEDDh"/>
    <property type="match status" value="1"/>
</dbReference>
<evidence type="ECO:0000313" key="3">
    <source>
        <dbReference type="Proteomes" id="UP001375743"/>
    </source>
</evidence>
<dbReference type="InterPro" id="IPR036397">
    <property type="entry name" value="RNaseH_sf"/>
</dbReference>
<dbReference type="PANTHER" id="PTHR30231">
    <property type="entry name" value="DNA POLYMERASE III SUBUNIT EPSILON"/>
    <property type="match status" value="1"/>
</dbReference>
<dbReference type="GO" id="GO:0004527">
    <property type="term" value="F:exonuclease activity"/>
    <property type="evidence" value="ECO:0007669"/>
    <property type="project" value="UniProtKB-KW"/>
</dbReference>
<reference evidence="2 3" key="1">
    <citation type="submission" date="2024-01" db="EMBL/GenBank/DDBJ databases">
        <title>Multi-omics insights into the function and evolution of sodium benzoate biodegradation pathways in Benzoatithermus flavus gen. nov., sp. nov. from hot spring.</title>
        <authorList>
            <person name="Hu C.-J."/>
            <person name="Li W.-J."/>
        </authorList>
    </citation>
    <scope>NUCLEOTIDE SEQUENCE [LARGE SCALE GENOMIC DNA]</scope>
    <source>
        <strain evidence="2 3">SYSU G07066</strain>
    </source>
</reference>
<dbReference type="InterPro" id="IPR012337">
    <property type="entry name" value="RNaseH-like_sf"/>
</dbReference>
<keyword evidence="2" id="KW-0540">Nuclease</keyword>
<keyword evidence="3" id="KW-1185">Reference proteome</keyword>
<feature type="domain" description="Exonuclease" evidence="1">
    <location>
        <begin position="30"/>
        <end position="204"/>
    </location>
</feature>
<dbReference type="PANTHER" id="PTHR30231:SF7">
    <property type="entry name" value="BLR4117 PROTEIN"/>
    <property type="match status" value="1"/>
</dbReference>
<proteinExistence type="predicted"/>
<evidence type="ECO:0000259" key="1">
    <source>
        <dbReference type="SMART" id="SM00479"/>
    </source>
</evidence>
<keyword evidence="2" id="KW-0418">Kinase</keyword>
<dbReference type="EMBL" id="JBBLZC010000009">
    <property type="protein sequence ID" value="MEK0083696.1"/>
    <property type="molecule type" value="Genomic_DNA"/>
</dbReference>